<proteinExistence type="predicted"/>
<dbReference type="RefSeq" id="WP_083112943.1">
    <property type="nucleotide sequence ID" value="NZ_JACKTS010000049.1"/>
</dbReference>
<dbReference type="InterPro" id="IPR017896">
    <property type="entry name" value="4Fe4S_Fe-S-bd"/>
</dbReference>
<feature type="domain" description="FAD-binding PCMH-type" evidence="10">
    <location>
        <begin position="64"/>
        <end position="301"/>
    </location>
</feature>
<dbReference type="SUPFAM" id="SSF46548">
    <property type="entry name" value="alpha-helical ferredoxin"/>
    <property type="match status" value="1"/>
</dbReference>
<dbReference type="InterPro" id="IPR016166">
    <property type="entry name" value="FAD-bd_PCMH"/>
</dbReference>
<evidence type="ECO:0000256" key="3">
    <source>
        <dbReference type="ARBA" id="ARBA00022723"/>
    </source>
</evidence>
<keyword evidence="8" id="KW-0812">Transmembrane</keyword>
<dbReference type="InterPro" id="IPR017900">
    <property type="entry name" value="4Fe4S_Fe_S_CS"/>
</dbReference>
<dbReference type="EMBL" id="MVHE01000011">
    <property type="protein sequence ID" value="ORA22124.1"/>
    <property type="molecule type" value="Genomic_DNA"/>
</dbReference>
<dbReference type="InterPro" id="IPR004113">
    <property type="entry name" value="FAD-bd_oxidored_4_C"/>
</dbReference>
<keyword evidence="8" id="KW-1133">Transmembrane helix</keyword>
<accession>A0A1W9ZWL2</accession>
<dbReference type="GO" id="GO:1903457">
    <property type="term" value="P:lactate catabolic process"/>
    <property type="evidence" value="ECO:0007669"/>
    <property type="project" value="TreeGrafter"/>
</dbReference>
<keyword evidence="7" id="KW-0411">Iron-sulfur</keyword>
<feature type="transmembrane region" description="Helical" evidence="8">
    <location>
        <begin position="1022"/>
        <end position="1044"/>
    </location>
</feature>
<dbReference type="InterPro" id="IPR016171">
    <property type="entry name" value="Vanillyl_alc_oxidase_C-sub2"/>
</dbReference>
<dbReference type="PROSITE" id="PS51379">
    <property type="entry name" value="4FE4S_FER_2"/>
    <property type="match status" value="1"/>
</dbReference>
<sequence length="1048" mass="114684">MSLLRSERMQTIPARPDTRFVAGMASVDKVNVAGLESQLRRHVSGEVRFDAGTLAMYANDASNYRQVPIAVVVPKTLDDVVQTVRACHAYHAPVLCRGGGTSLSGETVNVAVVIDFSKYLTGIIDIDAYRRVATVQTGVINEQLNKATGEHGLVFGPDPSSHSRCTLGGNIGNNSCGVHSIQSQFYGPGPRTSDNTHALDVLTYDGARFTVGVNEEDQLDAIIAAGGRKGEIYAALRDLRDEYADDIRQGFPSVDELPRRVSGYNLDELLPEKGFNVARALVGTESTCAIALTATVMLTPAMAHRTVVVVQFESLGEAGDAAPEMMEWKPIGLEAVDHVLVHDQEVTGANPAGRAALPRPDSSGSWLMVQFGSDQPGESLCRAEEFVHWLKKKGVEDDRIALARSEQDGGNSAQLWAIREAGLGSTAFPVDSGNHWPGWEDSAVPWRRVGDYVRDLQQLYAKHNLRGAMYGHLGQGCIHSRIGFDLRHKDGLRNYRSFMEEAGDLVASYGGSMSGEHGDGQQRAELLGKQYGPRLIEAMRKFKLIWDPEWKMNPGKVIDAYRFDENLKLGTDYNPPRPEVKFAYSEDHGDFSHAALRCVGVGKCRVPEAQTTMCPSYQVTREEKHSTRGRARLLFEMLRGEVITDGWQSAEVADALDLCLACKGCTNDCPVEVDIPTYKAEFLYHHYRSLRRWRPRYAYAFGFIDQAARLASAVPELANFVTQTPGLSRIAKALGGIDRRRPLPTFAPMTLQRWFAQRPIVNAGGPRVILFPDTFNNRLHTDVGVACVEALEAAGWRVVMPQGHICCGRPLYDYGFLDVAQRYLLDVLDQLRSEIRAGTPIVGMEPSCTAVFKDELKKLLPHDDDADRLVRNTYHFAQFLTEFDVELPQVSAGRALLWGHCHQRATGGVDADQQVLQKMGVDVEPVSGGCCGLAGSWGFEQGKYQLSMDCGEQALLPAIRKNPDALVVSNGFSCQTQISDAGSGNALHLGQIMAMANASADLRSAAPPLRPEPSPRTRTARVALPAAALVAMPLAGAAGVRMLWKTRG</sequence>
<dbReference type="Gene3D" id="3.30.465.10">
    <property type="match status" value="1"/>
</dbReference>
<dbReference type="PANTHER" id="PTHR11748:SF119">
    <property type="entry name" value="D-2-HYDROXYGLUTARATE DEHYDROGENASE"/>
    <property type="match status" value="1"/>
</dbReference>
<keyword evidence="6" id="KW-0408">Iron</keyword>
<dbReference type="GO" id="GO:0051536">
    <property type="term" value="F:iron-sulfur cluster binding"/>
    <property type="evidence" value="ECO:0007669"/>
    <property type="project" value="UniProtKB-KW"/>
</dbReference>
<evidence type="ECO:0000259" key="9">
    <source>
        <dbReference type="PROSITE" id="PS51379"/>
    </source>
</evidence>
<evidence type="ECO:0000256" key="2">
    <source>
        <dbReference type="ARBA" id="ARBA00022630"/>
    </source>
</evidence>
<dbReference type="GO" id="GO:0004458">
    <property type="term" value="F:D-lactate dehydrogenase (cytochrome) activity"/>
    <property type="evidence" value="ECO:0007669"/>
    <property type="project" value="TreeGrafter"/>
</dbReference>
<dbReference type="Pfam" id="PF02913">
    <property type="entry name" value="FAD-oxidase_C"/>
    <property type="match status" value="1"/>
</dbReference>
<dbReference type="InterPro" id="IPR004017">
    <property type="entry name" value="Cys_rich_dom"/>
</dbReference>
<dbReference type="SUPFAM" id="SSF56176">
    <property type="entry name" value="FAD-binding/transporter-associated domain-like"/>
    <property type="match status" value="1"/>
</dbReference>
<dbReference type="GO" id="GO:0046872">
    <property type="term" value="F:metal ion binding"/>
    <property type="evidence" value="ECO:0007669"/>
    <property type="project" value="UniProtKB-KW"/>
</dbReference>
<keyword evidence="3" id="KW-0479">Metal-binding</keyword>
<evidence type="ECO:0000259" key="10">
    <source>
        <dbReference type="PROSITE" id="PS51387"/>
    </source>
</evidence>
<dbReference type="InterPro" id="IPR016169">
    <property type="entry name" value="FAD-bd_PCMH_sub2"/>
</dbReference>
<gene>
    <name evidence="11" type="ORF">BST12_09965</name>
</gene>
<evidence type="ECO:0000313" key="11">
    <source>
        <dbReference type="EMBL" id="ORA22124.1"/>
    </source>
</evidence>
<dbReference type="Pfam" id="PF02754">
    <property type="entry name" value="CCG"/>
    <property type="match status" value="2"/>
</dbReference>
<dbReference type="PROSITE" id="PS00198">
    <property type="entry name" value="4FE4S_FER_1"/>
    <property type="match status" value="1"/>
</dbReference>
<evidence type="ECO:0000256" key="8">
    <source>
        <dbReference type="SAM" id="Phobius"/>
    </source>
</evidence>
<dbReference type="InterPro" id="IPR006094">
    <property type="entry name" value="Oxid_FAD_bind_N"/>
</dbReference>
<dbReference type="Pfam" id="PF13183">
    <property type="entry name" value="Fer4_8"/>
    <property type="match status" value="1"/>
</dbReference>
<dbReference type="InterPro" id="IPR036318">
    <property type="entry name" value="FAD-bd_PCMH-like_sf"/>
</dbReference>
<evidence type="ECO:0000256" key="5">
    <source>
        <dbReference type="ARBA" id="ARBA00023002"/>
    </source>
</evidence>
<evidence type="ECO:0000313" key="12">
    <source>
        <dbReference type="Proteomes" id="UP000192284"/>
    </source>
</evidence>
<dbReference type="OrthoDB" id="9770306at2"/>
<dbReference type="InterPro" id="IPR016164">
    <property type="entry name" value="FAD-linked_Oxase-like_C"/>
</dbReference>
<protein>
    <submittedName>
        <fullName evidence="11">FAD-binding oxidoreductase</fullName>
    </submittedName>
</protein>
<reference evidence="11 12" key="1">
    <citation type="submission" date="2017-02" db="EMBL/GenBank/DDBJ databases">
        <title>The new phylogeny of genus Mycobacterium.</title>
        <authorList>
            <person name="Tortoli E."/>
            <person name="Trovato A."/>
            <person name="Cirillo D.M."/>
        </authorList>
    </citation>
    <scope>NUCLEOTIDE SEQUENCE [LARGE SCALE GENOMIC DNA]</scope>
    <source>
        <strain evidence="11 12">DSM 45057</strain>
    </source>
</reference>
<dbReference type="PANTHER" id="PTHR11748">
    <property type="entry name" value="D-LACTATE DEHYDROGENASE"/>
    <property type="match status" value="1"/>
</dbReference>
<dbReference type="SUPFAM" id="SSF55103">
    <property type="entry name" value="FAD-linked oxidases, C-terminal domain"/>
    <property type="match status" value="1"/>
</dbReference>
<dbReference type="Gene3D" id="1.10.45.10">
    <property type="entry name" value="Vanillyl-alcohol Oxidase, Chain A, domain 4"/>
    <property type="match status" value="1"/>
</dbReference>
<keyword evidence="8" id="KW-0472">Membrane</keyword>
<keyword evidence="4" id="KW-0274">FAD</keyword>
<evidence type="ECO:0000256" key="4">
    <source>
        <dbReference type="ARBA" id="ARBA00022827"/>
    </source>
</evidence>
<dbReference type="GO" id="GO:0071949">
    <property type="term" value="F:FAD binding"/>
    <property type="evidence" value="ECO:0007669"/>
    <property type="project" value="InterPro"/>
</dbReference>
<dbReference type="AlphaFoldDB" id="A0A1W9ZWL2"/>
<keyword evidence="2" id="KW-0285">Flavoprotein</keyword>
<organism evidence="11 12">
    <name type="scientific">Mycobacterium angelicum</name>
    <dbReference type="NCBI Taxonomy" id="470074"/>
    <lineage>
        <taxon>Bacteria</taxon>
        <taxon>Bacillati</taxon>
        <taxon>Actinomycetota</taxon>
        <taxon>Actinomycetes</taxon>
        <taxon>Mycobacteriales</taxon>
        <taxon>Mycobacteriaceae</taxon>
        <taxon>Mycobacterium</taxon>
    </lineage>
</organism>
<dbReference type="Pfam" id="PF01565">
    <property type="entry name" value="FAD_binding_4"/>
    <property type="match status" value="1"/>
</dbReference>
<evidence type="ECO:0000256" key="6">
    <source>
        <dbReference type="ARBA" id="ARBA00023004"/>
    </source>
</evidence>
<dbReference type="Proteomes" id="UP000192284">
    <property type="component" value="Unassembled WGS sequence"/>
</dbReference>
<dbReference type="Gene3D" id="3.30.70.2740">
    <property type="match status" value="1"/>
</dbReference>
<name>A0A1W9ZWL2_MYCAN</name>
<comment type="cofactor">
    <cofactor evidence="1">
        <name>FAD</name>
        <dbReference type="ChEBI" id="CHEBI:57692"/>
    </cofactor>
</comment>
<evidence type="ECO:0000256" key="7">
    <source>
        <dbReference type="ARBA" id="ARBA00023014"/>
    </source>
</evidence>
<evidence type="ECO:0000256" key="1">
    <source>
        <dbReference type="ARBA" id="ARBA00001974"/>
    </source>
</evidence>
<comment type="caution">
    <text evidence="11">The sequence shown here is derived from an EMBL/GenBank/DDBJ whole genome shotgun (WGS) entry which is preliminary data.</text>
</comment>
<feature type="domain" description="4Fe-4S ferredoxin-type" evidence="9">
    <location>
        <begin position="648"/>
        <end position="681"/>
    </location>
</feature>
<keyword evidence="12" id="KW-1185">Reference proteome</keyword>
<dbReference type="GO" id="GO:0008720">
    <property type="term" value="F:D-lactate dehydrogenase (NAD+) activity"/>
    <property type="evidence" value="ECO:0007669"/>
    <property type="project" value="TreeGrafter"/>
</dbReference>
<keyword evidence="5" id="KW-0560">Oxidoreductase</keyword>
<dbReference type="PROSITE" id="PS51387">
    <property type="entry name" value="FAD_PCMH"/>
    <property type="match status" value="1"/>
</dbReference>